<dbReference type="Proteomes" id="UP000663889">
    <property type="component" value="Unassembled WGS sequence"/>
</dbReference>
<protein>
    <submittedName>
        <fullName evidence="2">Uncharacterized protein</fullName>
    </submittedName>
</protein>
<dbReference type="AlphaFoldDB" id="A0A814SEI2"/>
<evidence type="ECO:0000256" key="1">
    <source>
        <dbReference type="SAM" id="MobiDB-lite"/>
    </source>
</evidence>
<feature type="region of interest" description="Disordered" evidence="1">
    <location>
        <begin position="1"/>
        <end position="45"/>
    </location>
</feature>
<dbReference type="EMBL" id="CAJNOU010001074">
    <property type="protein sequence ID" value="CAF1146369.1"/>
    <property type="molecule type" value="Genomic_DNA"/>
</dbReference>
<evidence type="ECO:0000313" key="2">
    <source>
        <dbReference type="EMBL" id="CAF1146369.1"/>
    </source>
</evidence>
<gene>
    <name evidence="3" type="ORF">FNK824_LOCUS37511</name>
    <name evidence="2" type="ORF">SEV965_LOCUS18207</name>
</gene>
<dbReference type="EMBL" id="CAJOBE010019185">
    <property type="protein sequence ID" value="CAF4226687.1"/>
    <property type="molecule type" value="Genomic_DNA"/>
</dbReference>
<organism evidence="2 4">
    <name type="scientific">Rotaria sordida</name>
    <dbReference type="NCBI Taxonomy" id="392033"/>
    <lineage>
        <taxon>Eukaryota</taxon>
        <taxon>Metazoa</taxon>
        <taxon>Spiralia</taxon>
        <taxon>Gnathifera</taxon>
        <taxon>Rotifera</taxon>
        <taxon>Eurotatoria</taxon>
        <taxon>Bdelloidea</taxon>
        <taxon>Philodinida</taxon>
        <taxon>Philodinidae</taxon>
        <taxon>Rotaria</taxon>
    </lineage>
</organism>
<dbReference type="Proteomes" id="UP000663874">
    <property type="component" value="Unassembled WGS sequence"/>
</dbReference>
<name>A0A814SEI2_9BILA</name>
<sequence>MGNCGGSLPKEHGSNPNHPHGGPPGQRRKHSHDGGQRGSVDSHGR</sequence>
<comment type="caution">
    <text evidence="2">The sequence shown here is derived from an EMBL/GenBank/DDBJ whole genome shotgun (WGS) entry which is preliminary data.</text>
</comment>
<feature type="non-terminal residue" evidence="2">
    <location>
        <position position="45"/>
    </location>
</feature>
<evidence type="ECO:0000313" key="3">
    <source>
        <dbReference type="EMBL" id="CAF4226687.1"/>
    </source>
</evidence>
<feature type="compositionally biased region" description="Basic and acidic residues" evidence="1">
    <location>
        <begin position="32"/>
        <end position="45"/>
    </location>
</feature>
<accession>A0A814SEI2</accession>
<proteinExistence type="predicted"/>
<evidence type="ECO:0000313" key="4">
    <source>
        <dbReference type="Proteomes" id="UP000663889"/>
    </source>
</evidence>
<reference evidence="2" key="1">
    <citation type="submission" date="2021-02" db="EMBL/GenBank/DDBJ databases">
        <authorList>
            <person name="Nowell W R."/>
        </authorList>
    </citation>
    <scope>NUCLEOTIDE SEQUENCE</scope>
</reference>